<dbReference type="AlphaFoldDB" id="A0A9P4XUS1"/>
<feature type="region of interest" description="Disordered" evidence="1">
    <location>
        <begin position="199"/>
        <end position="251"/>
    </location>
</feature>
<organism evidence="3 4">
    <name type="scientific">Cryphonectria parasitica (strain ATCC 38755 / EP155)</name>
    <dbReference type="NCBI Taxonomy" id="660469"/>
    <lineage>
        <taxon>Eukaryota</taxon>
        <taxon>Fungi</taxon>
        <taxon>Dikarya</taxon>
        <taxon>Ascomycota</taxon>
        <taxon>Pezizomycotina</taxon>
        <taxon>Sordariomycetes</taxon>
        <taxon>Sordariomycetidae</taxon>
        <taxon>Diaporthales</taxon>
        <taxon>Cryphonectriaceae</taxon>
        <taxon>Cryphonectria-Endothia species complex</taxon>
        <taxon>Cryphonectria</taxon>
    </lineage>
</organism>
<reference evidence="3" key="1">
    <citation type="journal article" date="2020" name="Phytopathology">
        <title>Genome sequence of the chestnut blight fungus Cryphonectria parasitica EP155: A fundamental resource for an archetypical invasive plant pathogen.</title>
        <authorList>
            <person name="Crouch J.A."/>
            <person name="Dawe A."/>
            <person name="Aerts A."/>
            <person name="Barry K."/>
            <person name="Churchill A.C.L."/>
            <person name="Grimwood J."/>
            <person name="Hillman B."/>
            <person name="Milgroom M.G."/>
            <person name="Pangilinan J."/>
            <person name="Smith M."/>
            <person name="Salamov A."/>
            <person name="Schmutz J."/>
            <person name="Yadav J."/>
            <person name="Grigoriev I.V."/>
            <person name="Nuss D."/>
        </authorList>
    </citation>
    <scope>NUCLEOTIDE SEQUENCE</scope>
    <source>
        <strain evidence="3">EP155</strain>
    </source>
</reference>
<protein>
    <submittedName>
        <fullName evidence="3">Uncharacterized protein</fullName>
    </submittedName>
</protein>
<dbReference type="Proteomes" id="UP000803844">
    <property type="component" value="Unassembled WGS sequence"/>
</dbReference>
<feature type="region of interest" description="Disordered" evidence="1">
    <location>
        <begin position="87"/>
        <end position="179"/>
    </location>
</feature>
<feature type="compositionally biased region" description="Basic and acidic residues" evidence="1">
    <location>
        <begin position="108"/>
        <end position="125"/>
    </location>
</feature>
<feature type="region of interest" description="Disordered" evidence="1">
    <location>
        <begin position="439"/>
        <end position="491"/>
    </location>
</feature>
<keyword evidence="2" id="KW-0472">Membrane</keyword>
<sequence>MSSPSAQQPVQTKETAQDVSPLDSPAGSITGNDEGHRMSISDMSSTGEPSVDTQAHQKPTLNRRLGSVMLSELLSLHEEPGPFFTMSVTVNDIDNNNKPSASASSESQHQKDQQSNRPVKPEEHAISLQQRQPKNSQSAPSSQDDSDQTQDSDDQVTSPQAAHMERRPSSFEIMGCGPEPPQLMRRGALRWALFVNTTPRPHVPRRPLTPFPSLEHQQSDRAGPRAGPSSAPPDDAAGVIPPYILPRNRPGYMRNTRYQHGQRQRQQQVRREPGLLEWANITMLAIFFTVLCVFGFSMVALVVVVTLMVAKNNGSMGPTPINIAWCTMSVALLLCSACFLMCILRSGDKCLPFALKFDYTGRRQPRSVHASQPKEFELETFHRDDNAVGGEGVGGRVLVSDRMFAPQARLGFPVEASSSLPRQTDLLRRFPLPPSAVAHPDAGAVQASNRGGFGSANRFNQTKPLPVTPDHDSSDGGVLSRMPSLNQHGHEGTTHELLVPQARGREASTEHLLHQAMSSYSLAQTDATANSHNEPHVEPMKYSPLHAVRQVGNHPVMENSNKSVASAAAHDSLLRIQNNNEGGQDLVKADQKDTQFESIARGDNAGRGFICRILGVWVRLR</sequence>
<keyword evidence="2" id="KW-1133">Transmembrane helix</keyword>
<dbReference type="RefSeq" id="XP_040772252.1">
    <property type="nucleotide sequence ID" value="XM_040920838.1"/>
</dbReference>
<feature type="compositionally biased region" description="Polar residues" evidence="1">
    <location>
        <begin position="87"/>
        <end position="107"/>
    </location>
</feature>
<dbReference type="GeneID" id="63837967"/>
<feature type="region of interest" description="Disordered" evidence="1">
    <location>
        <begin position="1"/>
        <end position="63"/>
    </location>
</feature>
<gene>
    <name evidence="3" type="ORF">M406DRAFT_333349</name>
</gene>
<feature type="compositionally biased region" description="Polar residues" evidence="1">
    <location>
        <begin position="1"/>
        <end position="18"/>
    </location>
</feature>
<keyword evidence="2" id="KW-0812">Transmembrane</keyword>
<feature type="transmembrane region" description="Helical" evidence="2">
    <location>
        <begin position="322"/>
        <end position="344"/>
    </location>
</feature>
<evidence type="ECO:0000256" key="1">
    <source>
        <dbReference type="SAM" id="MobiDB-lite"/>
    </source>
</evidence>
<dbReference type="EMBL" id="MU032351">
    <property type="protein sequence ID" value="KAF3761273.1"/>
    <property type="molecule type" value="Genomic_DNA"/>
</dbReference>
<proteinExistence type="predicted"/>
<feature type="compositionally biased region" description="Low complexity" evidence="1">
    <location>
        <begin position="224"/>
        <end position="237"/>
    </location>
</feature>
<evidence type="ECO:0000313" key="4">
    <source>
        <dbReference type="Proteomes" id="UP000803844"/>
    </source>
</evidence>
<evidence type="ECO:0000256" key="2">
    <source>
        <dbReference type="SAM" id="Phobius"/>
    </source>
</evidence>
<feature type="compositionally biased region" description="Acidic residues" evidence="1">
    <location>
        <begin position="144"/>
        <end position="154"/>
    </location>
</feature>
<comment type="caution">
    <text evidence="3">The sequence shown here is derived from an EMBL/GenBank/DDBJ whole genome shotgun (WGS) entry which is preliminary data.</text>
</comment>
<feature type="transmembrane region" description="Helical" evidence="2">
    <location>
        <begin position="281"/>
        <end position="310"/>
    </location>
</feature>
<evidence type="ECO:0000313" key="3">
    <source>
        <dbReference type="EMBL" id="KAF3761273.1"/>
    </source>
</evidence>
<name>A0A9P4XUS1_CRYP1</name>
<accession>A0A9P4XUS1</accession>
<keyword evidence="4" id="KW-1185">Reference proteome</keyword>
<feature type="compositionally biased region" description="Polar residues" evidence="1">
    <location>
        <begin position="41"/>
        <end position="60"/>
    </location>
</feature>